<reference evidence="1" key="1">
    <citation type="journal article" date="2015" name="Nature">
        <title>Complex archaea that bridge the gap between prokaryotes and eukaryotes.</title>
        <authorList>
            <person name="Spang A."/>
            <person name="Saw J.H."/>
            <person name="Jorgensen S.L."/>
            <person name="Zaremba-Niedzwiedzka K."/>
            <person name="Martijn J."/>
            <person name="Lind A.E."/>
            <person name="van Eijk R."/>
            <person name="Schleper C."/>
            <person name="Guy L."/>
            <person name="Ettema T.J."/>
        </authorList>
    </citation>
    <scope>NUCLEOTIDE SEQUENCE</scope>
</reference>
<dbReference type="EMBL" id="LAZR01031317">
    <property type="protein sequence ID" value="KKL54109.1"/>
    <property type="molecule type" value="Genomic_DNA"/>
</dbReference>
<protein>
    <recommendedName>
        <fullName evidence="2">Toprim domain-containing protein</fullName>
    </recommendedName>
</protein>
<evidence type="ECO:0008006" key="2">
    <source>
        <dbReference type="Google" id="ProtNLM"/>
    </source>
</evidence>
<gene>
    <name evidence="1" type="ORF">LCGC14_2268700</name>
</gene>
<proteinExistence type="predicted"/>
<comment type="caution">
    <text evidence="1">The sequence shown here is derived from an EMBL/GenBank/DDBJ whole genome shotgun (WGS) entry which is preliminary data.</text>
</comment>
<sequence length="591" mass="63132">TDTGDTGISCKAGCPWGTVIDQLRERFPDAFPQSNGRNSKGKIIAEYDYCDAAGELLGQVVRLEPKSFRQRRPDGSGGWTWKLDGLKFPLYQLPDVLQANAVFVTEGEKDADALRAIGLPATCNPGGAGKWLKHHTDALAGKKVCIIPDKDEPGRAHGHKVAAALKGTAASVRIIYAPDPHKDPAAWIEGGGTREQITEAAKSALTWDGNAPPPPAGAGRDPRNIIQIVKGELPRMVDEAEIALLAFPDHGGLYQRGGQIVRVVRLESSQAGSGVKRAAGSPVIQIITMPALVEALSRAASWIQFDGRTDDWRPRDCPRLVAETYAARAGSWEMRPLVGVVDMPTLRSDGSILQALGYDKNTGLLLLSSAPVEIKPDPDREDSMEAIRQLLQPLEGFPFDSPISQSVALAAILTACVRYAIPTAPMFLFDAPAPGTGKSLLADVVSIISTGTPAPSMSQAPNPEEEGKRLFAALLEGAPIICIDNAERPFEGDVLSSILTQPSYRGRVLGSSVTATVPTAVTFMGTGNNISVKGDLTRRVLLCRLDAALEHPEERLFQGSLRDTIQAKRPQLVAAALTVLCAYQVAGCPEQ</sequence>
<dbReference type="CDD" id="cd01029">
    <property type="entry name" value="TOPRIM_primases"/>
    <property type="match status" value="1"/>
</dbReference>
<name>A0A0F9CXU7_9ZZZZ</name>
<accession>A0A0F9CXU7</accession>
<feature type="non-terminal residue" evidence="1">
    <location>
        <position position="591"/>
    </location>
</feature>
<feature type="non-terminal residue" evidence="1">
    <location>
        <position position="1"/>
    </location>
</feature>
<dbReference type="AlphaFoldDB" id="A0A0F9CXU7"/>
<evidence type="ECO:0000313" key="1">
    <source>
        <dbReference type="EMBL" id="KKL54109.1"/>
    </source>
</evidence>
<organism evidence="1">
    <name type="scientific">marine sediment metagenome</name>
    <dbReference type="NCBI Taxonomy" id="412755"/>
    <lineage>
        <taxon>unclassified sequences</taxon>
        <taxon>metagenomes</taxon>
        <taxon>ecological metagenomes</taxon>
    </lineage>
</organism>
<dbReference type="InterPro" id="IPR034154">
    <property type="entry name" value="TOPRIM_DnaG/twinkle"/>
</dbReference>
<dbReference type="Gene3D" id="3.40.1360.10">
    <property type="match status" value="1"/>
</dbReference>